<evidence type="ECO:0000313" key="1">
    <source>
        <dbReference type="EMBL" id="QHS96633.1"/>
    </source>
</evidence>
<dbReference type="EMBL" id="MN739271">
    <property type="protein sequence ID" value="QHS96633.1"/>
    <property type="molecule type" value="Genomic_DNA"/>
</dbReference>
<organism evidence="1">
    <name type="scientific">viral metagenome</name>
    <dbReference type="NCBI Taxonomy" id="1070528"/>
    <lineage>
        <taxon>unclassified sequences</taxon>
        <taxon>metagenomes</taxon>
        <taxon>organismal metagenomes</taxon>
    </lineage>
</organism>
<protein>
    <submittedName>
        <fullName evidence="1">Uncharacterized protein</fullName>
    </submittedName>
</protein>
<proteinExistence type="predicted"/>
<name>A0A6C0BZC6_9ZZZZ</name>
<reference evidence="1" key="1">
    <citation type="journal article" date="2020" name="Nature">
        <title>Giant virus diversity and host interactions through global metagenomics.</title>
        <authorList>
            <person name="Schulz F."/>
            <person name="Roux S."/>
            <person name="Paez-Espino D."/>
            <person name="Jungbluth S."/>
            <person name="Walsh D.A."/>
            <person name="Denef V.J."/>
            <person name="McMahon K.D."/>
            <person name="Konstantinidis K.T."/>
            <person name="Eloe-Fadrosh E.A."/>
            <person name="Kyrpides N.C."/>
            <person name="Woyke T."/>
        </authorList>
    </citation>
    <scope>NUCLEOTIDE SEQUENCE</scope>
    <source>
        <strain evidence="1">GVMAG-M-3300020166-18</strain>
    </source>
</reference>
<dbReference type="AlphaFoldDB" id="A0A6C0BZC6"/>
<sequence>MKNNGFFKPMGRLSALSRYTSIYEKNKKTPKLSSGFSKTYIDAQWNMANQPSQIAIDDIKIELKSQKILKDIST</sequence>
<accession>A0A6C0BZC6</accession>